<reference evidence="2 3" key="1">
    <citation type="submission" date="2024-03" db="EMBL/GenBank/DDBJ databases">
        <title>A high-quality draft genome sequence of Diaporthe vaccinii, a causative agent of upright dieback and viscid rot disease in cranberry plants.</title>
        <authorList>
            <person name="Sarrasin M."/>
            <person name="Lang B.F."/>
            <person name="Burger G."/>
        </authorList>
    </citation>
    <scope>NUCLEOTIDE SEQUENCE [LARGE SCALE GENOMIC DNA]</scope>
    <source>
        <strain evidence="2 3">IS7</strain>
    </source>
</reference>
<organism evidence="2 3">
    <name type="scientific">Diaporthe vaccinii</name>
    <dbReference type="NCBI Taxonomy" id="105482"/>
    <lineage>
        <taxon>Eukaryota</taxon>
        <taxon>Fungi</taxon>
        <taxon>Dikarya</taxon>
        <taxon>Ascomycota</taxon>
        <taxon>Pezizomycotina</taxon>
        <taxon>Sordariomycetes</taxon>
        <taxon>Sordariomycetidae</taxon>
        <taxon>Diaporthales</taxon>
        <taxon>Diaporthaceae</taxon>
        <taxon>Diaporthe</taxon>
        <taxon>Diaporthe eres species complex</taxon>
    </lineage>
</organism>
<name>A0ABR4F5B8_9PEZI</name>
<gene>
    <name evidence="2" type="ORF">FJTKL_01156</name>
</gene>
<keyword evidence="3" id="KW-1185">Reference proteome</keyword>
<comment type="caution">
    <text evidence="2">The sequence shown here is derived from an EMBL/GenBank/DDBJ whole genome shotgun (WGS) entry which is preliminary data.</text>
</comment>
<proteinExistence type="predicted"/>
<dbReference type="Proteomes" id="UP001600888">
    <property type="component" value="Unassembled WGS sequence"/>
</dbReference>
<evidence type="ECO:0000313" key="3">
    <source>
        <dbReference type="Proteomes" id="UP001600888"/>
    </source>
</evidence>
<sequence>MIYEENGRKWGPEGIARRKSNTDPAPPNQPPSSQHTYLCMPLLSHFVLPTSAFPSGCLTLSLAAAFQAGKEGMVCLSAYIRSEVKAKPPHPGEIQPRENCFPLSIRVRKCVDWDGVLVSSPQYIKTTENARINNNVLPCR</sequence>
<protein>
    <submittedName>
        <fullName evidence="2">Uncharacterized protein</fullName>
    </submittedName>
</protein>
<dbReference type="EMBL" id="JBAWTH010000011">
    <property type="protein sequence ID" value="KAL2289854.1"/>
    <property type="molecule type" value="Genomic_DNA"/>
</dbReference>
<evidence type="ECO:0000313" key="2">
    <source>
        <dbReference type="EMBL" id="KAL2289854.1"/>
    </source>
</evidence>
<feature type="compositionally biased region" description="Basic and acidic residues" evidence="1">
    <location>
        <begin position="1"/>
        <end position="11"/>
    </location>
</feature>
<evidence type="ECO:0000256" key="1">
    <source>
        <dbReference type="SAM" id="MobiDB-lite"/>
    </source>
</evidence>
<feature type="region of interest" description="Disordered" evidence="1">
    <location>
        <begin position="1"/>
        <end position="33"/>
    </location>
</feature>
<accession>A0ABR4F5B8</accession>